<name>A0ABU5XP61_9MYCO</name>
<gene>
    <name evidence="1" type="ORF">K6T79_23885</name>
</gene>
<dbReference type="RefSeq" id="WP_225406791.1">
    <property type="nucleotide sequence ID" value="NZ_JAYJJR010000027.1"/>
</dbReference>
<organism evidence="1 2">
    <name type="scientific">[Mycobacterium] crassicus</name>
    <dbReference type="NCBI Taxonomy" id="2872309"/>
    <lineage>
        <taxon>Bacteria</taxon>
        <taxon>Bacillati</taxon>
        <taxon>Actinomycetota</taxon>
        <taxon>Actinomycetes</taxon>
        <taxon>Mycobacteriales</taxon>
        <taxon>Mycobacteriaceae</taxon>
        <taxon>Mycolicibacter</taxon>
    </lineage>
</organism>
<dbReference type="EMBL" id="JAYJJR010000027">
    <property type="protein sequence ID" value="MEB3024067.1"/>
    <property type="molecule type" value="Genomic_DNA"/>
</dbReference>
<accession>A0ABU5XP61</accession>
<evidence type="ECO:0008006" key="3">
    <source>
        <dbReference type="Google" id="ProtNLM"/>
    </source>
</evidence>
<sequence length="181" mass="17818">MLDRFEIQGRKMILRGFADQLNAAGVSPPGIQRALGEIQSAKSPGQVIHEAAAGIAGWGGALGGGAESHGAALPHGSHWSSAPVWSKADAQALEVFGRKLGYAGVGLDALLTFDNIAHGAPRGEEIAKLGGRSLGGIAGGFAAGAAWGSLVGPEGTLIVGLLGAVAGGIGAEKLVTLGLGG</sequence>
<comment type="caution">
    <text evidence="1">The sequence shown here is derived from an EMBL/GenBank/DDBJ whole genome shotgun (WGS) entry which is preliminary data.</text>
</comment>
<proteinExistence type="predicted"/>
<dbReference type="Proteomes" id="UP001299596">
    <property type="component" value="Unassembled WGS sequence"/>
</dbReference>
<keyword evidence="2" id="KW-1185">Reference proteome</keyword>
<evidence type="ECO:0000313" key="1">
    <source>
        <dbReference type="EMBL" id="MEB3024067.1"/>
    </source>
</evidence>
<reference evidence="1 2" key="1">
    <citation type="submission" date="2023-12" db="EMBL/GenBank/DDBJ databases">
        <title>Description of new species of Mycobacterium terrae complex isolated from sewage at the Sao Paulo Zoological Park Foundation in Brazil.</title>
        <authorList>
            <person name="Romagnoli C.L."/>
            <person name="Conceicao E.C."/>
            <person name="Machado E."/>
            <person name="Barreto L.B.P.F."/>
            <person name="Sharma A."/>
            <person name="Silva N.M."/>
            <person name="Marques L.E."/>
            <person name="Juliana M.A."/>
            <person name="Lourenco M.C.S."/>
            <person name="Digiampietri L.A."/>
            <person name="Suffys P.N."/>
            <person name="Viana-Niero C."/>
        </authorList>
    </citation>
    <scope>NUCLEOTIDE SEQUENCE [LARGE SCALE GENOMIC DNA]</scope>
    <source>
        <strain evidence="1 2">MYC098</strain>
    </source>
</reference>
<evidence type="ECO:0000313" key="2">
    <source>
        <dbReference type="Proteomes" id="UP001299596"/>
    </source>
</evidence>
<protein>
    <recommendedName>
        <fullName evidence="3">Glycine zipper family protein</fullName>
    </recommendedName>
</protein>